<dbReference type="AlphaFoldDB" id="A0A284SA06"/>
<feature type="region of interest" description="Disordered" evidence="1">
    <location>
        <begin position="824"/>
        <end position="883"/>
    </location>
</feature>
<feature type="region of interest" description="Disordered" evidence="1">
    <location>
        <begin position="483"/>
        <end position="542"/>
    </location>
</feature>
<feature type="compositionally biased region" description="Polar residues" evidence="1">
    <location>
        <begin position="333"/>
        <end position="342"/>
    </location>
</feature>
<dbReference type="Proteomes" id="UP000219338">
    <property type="component" value="Unassembled WGS sequence"/>
</dbReference>
<evidence type="ECO:0000313" key="2">
    <source>
        <dbReference type="EMBL" id="SJL17848.1"/>
    </source>
</evidence>
<keyword evidence="3" id="KW-1185">Reference proteome</keyword>
<dbReference type="STRING" id="47428.A0A284SA06"/>
<accession>A0A284SA06</accession>
<organism evidence="2 3">
    <name type="scientific">Armillaria ostoyae</name>
    <name type="common">Armillaria root rot fungus</name>
    <dbReference type="NCBI Taxonomy" id="47428"/>
    <lineage>
        <taxon>Eukaryota</taxon>
        <taxon>Fungi</taxon>
        <taxon>Dikarya</taxon>
        <taxon>Basidiomycota</taxon>
        <taxon>Agaricomycotina</taxon>
        <taxon>Agaricomycetes</taxon>
        <taxon>Agaricomycetidae</taxon>
        <taxon>Agaricales</taxon>
        <taxon>Marasmiineae</taxon>
        <taxon>Physalacriaceae</taxon>
        <taxon>Armillaria</taxon>
    </lineage>
</organism>
<dbReference type="OrthoDB" id="10408059at2759"/>
<feature type="compositionally biased region" description="Polar residues" evidence="1">
    <location>
        <begin position="874"/>
        <end position="883"/>
    </location>
</feature>
<reference evidence="3" key="1">
    <citation type="journal article" date="2017" name="Nat. Ecol. Evol.">
        <title>Genome expansion and lineage-specific genetic innovations in the forest pathogenic fungi Armillaria.</title>
        <authorList>
            <person name="Sipos G."/>
            <person name="Prasanna A.N."/>
            <person name="Walter M.C."/>
            <person name="O'Connor E."/>
            <person name="Balint B."/>
            <person name="Krizsan K."/>
            <person name="Kiss B."/>
            <person name="Hess J."/>
            <person name="Varga T."/>
            <person name="Slot J."/>
            <person name="Riley R."/>
            <person name="Boka B."/>
            <person name="Rigling D."/>
            <person name="Barry K."/>
            <person name="Lee J."/>
            <person name="Mihaltcheva S."/>
            <person name="LaButti K."/>
            <person name="Lipzen A."/>
            <person name="Waldron R."/>
            <person name="Moloney N.M."/>
            <person name="Sperisen C."/>
            <person name="Kredics L."/>
            <person name="Vagvoelgyi C."/>
            <person name="Patrignani A."/>
            <person name="Fitzpatrick D."/>
            <person name="Nagy I."/>
            <person name="Doyle S."/>
            <person name="Anderson J.B."/>
            <person name="Grigoriev I.V."/>
            <person name="Gueldener U."/>
            <person name="Muensterkoetter M."/>
            <person name="Nagy L.G."/>
        </authorList>
    </citation>
    <scope>NUCLEOTIDE SEQUENCE [LARGE SCALE GENOMIC DNA]</scope>
    <source>
        <strain evidence="3">C18/9</strain>
    </source>
</reference>
<evidence type="ECO:0000313" key="3">
    <source>
        <dbReference type="Proteomes" id="UP000219338"/>
    </source>
</evidence>
<evidence type="ECO:0000256" key="1">
    <source>
        <dbReference type="SAM" id="MobiDB-lite"/>
    </source>
</evidence>
<sequence>MTDRVLRVIMMEPRAHVLYITHLIRKGHGYPFWNPEPYSSRSTAYTEQGVHPGDVGILNNTGGFDHLFNIFRGADDPVNSGHVPPNFQSLRSQNSESLQITPACYHYNITSTNVNYTELSAGASADVTGLARAEASFEFSTTKESAAILCLPNSATKHQILNKGAIKEYANANGAVWYTYVNSSQYLGPEAPNGSLYVTTGCDKTDSWGIAAVGKTSHSRSVCLSFIAAGMVGGEVRAGHSWSTGFSADTWVYPYPSARYPYPVDRGNQCIFARGFTISLSDSLFKSDGKTVLRNISGSLKDKTRSFDNRAPCPRLPGEPASSGRRSYLRSWISRSMPPTTNSEDDLGSSEDQLSDKGFDHEISISDFPPRDSKMSLMTLVLMNPSAAMNSYLLEKDPSLDTVVTHDEEWMKIIQGFAIGGDTTDEILWAQIRDELDKRPLAPTTDPVSLSIDAAADQDSDNHFMFSPHSSIPITGPRDILRIPLHDLPNSPTAFPRPISEPHAPPPYSIFPARDPPSSRPDSQRLSTSLPQAPGHSVRDERERNVQALKATFCLMRTKLGKAPSRIPRVQALTGLHSSSASRMSDPTTNPSTLAISLLQAPGNPVRDEREQNVVRPLMSDPAPNPSTLVLSLPQVPGNPVRDEREQNVVRALKATLRLMCATLEKAPSPIPRVQTFLGFNLDVVDLIKILSTEKDIYDLMEEINAHFVALIKHFSVPEELRREIDSIASISEFVPALSKLLKRRLLEHSWIARDDRVLVALFLCRIKDQPNSQAAGLSADSENTLSSLKLQNNAADPAASTSTSGAFRVPLQELEGGVSIKIGMQPRPRDTRSPMTIVPTVPRTPSPDSHGDGKRASLPRCPPISPIEIPSLRNWSESSGGD</sequence>
<protein>
    <submittedName>
        <fullName evidence="2">Uncharacterized protein</fullName>
    </submittedName>
</protein>
<feature type="compositionally biased region" description="Pro residues" evidence="1">
    <location>
        <begin position="503"/>
        <end position="519"/>
    </location>
</feature>
<gene>
    <name evidence="2" type="ORF">ARMOST_21412</name>
</gene>
<name>A0A284SA06_ARMOS</name>
<dbReference type="EMBL" id="FUEG01000049">
    <property type="protein sequence ID" value="SJL17848.1"/>
    <property type="molecule type" value="Genomic_DNA"/>
</dbReference>
<proteinExistence type="predicted"/>
<feature type="region of interest" description="Disordered" evidence="1">
    <location>
        <begin position="304"/>
        <end position="356"/>
    </location>
</feature>